<evidence type="ECO:0000256" key="1">
    <source>
        <dbReference type="SAM" id="MobiDB-lite"/>
    </source>
</evidence>
<organism evidence="2 3">
    <name type="scientific">Aegilops tauschii subsp. strangulata</name>
    <name type="common">Goatgrass</name>
    <dbReference type="NCBI Taxonomy" id="200361"/>
    <lineage>
        <taxon>Eukaryota</taxon>
        <taxon>Viridiplantae</taxon>
        <taxon>Streptophyta</taxon>
        <taxon>Embryophyta</taxon>
        <taxon>Tracheophyta</taxon>
        <taxon>Spermatophyta</taxon>
        <taxon>Magnoliopsida</taxon>
        <taxon>Liliopsida</taxon>
        <taxon>Poales</taxon>
        <taxon>Poaceae</taxon>
        <taxon>BOP clade</taxon>
        <taxon>Pooideae</taxon>
        <taxon>Triticodae</taxon>
        <taxon>Triticeae</taxon>
        <taxon>Triticinae</taxon>
        <taxon>Aegilops</taxon>
    </lineage>
</organism>
<reference evidence="2" key="5">
    <citation type="journal article" date="2021" name="G3 (Bethesda)">
        <title>Aegilops tauschii genome assembly Aet v5.0 features greater sequence contiguity and improved annotation.</title>
        <authorList>
            <person name="Wang L."/>
            <person name="Zhu T."/>
            <person name="Rodriguez J.C."/>
            <person name="Deal K.R."/>
            <person name="Dubcovsky J."/>
            <person name="McGuire P.E."/>
            <person name="Lux T."/>
            <person name="Spannagl M."/>
            <person name="Mayer K.F.X."/>
            <person name="Baldrich P."/>
            <person name="Meyers B.C."/>
            <person name="Huo N."/>
            <person name="Gu Y.Q."/>
            <person name="Zhou H."/>
            <person name="Devos K.M."/>
            <person name="Bennetzen J.L."/>
            <person name="Unver T."/>
            <person name="Budak H."/>
            <person name="Gulick P.J."/>
            <person name="Galiba G."/>
            <person name="Kalapos B."/>
            <person name="Nelson D.R."/>
            <person name="Li P."/>
            <person name="You F.M."/>
            <person name="Luo M.C."/>
            <person name="Dvorak J."/>
        </authorList>
    </citation>
    <scope>NUCLEOTIDE SEQUENCE [LARGE SCALE GENOMIC DNA]</scope>
    <source>
        <strain evidence="2">cv. AL8/78</strain>
    </source>
</reference>
<evidence type="ECO:0000313" key="3">
    <source>
        <dbReference type="Proteomes" id="UP000015105"/>
    </source>
</evidence>
<protein>
    <recommendedName>
        <fullName evidence="4">Vacuolar protein sorting-associated protein 13 VPS13 adaptor binding domain-containing protein</fullName>
    </recommendedName>
</protein>
<feature type="compositionally biased region" description="Polar residues" evidence="1">
    <location>
        <begin position="852"/>
        <end position="863"/>
    </location>
</feature>
<reference evidence="3" key="1">
    <citation type="journal article" date="2014" name="Science">
        <title>Ancient hybridizations among the ancestral genomes of bread wheat.</title>
        <authorList>
            <consortium name="International Wheat Genome Sequencing Consortium,"/>
            <person name="Marcussen T."/>
            <person name="Sandve S.R."/>
            <person name="Heier L."/>
            <person name="Spannagl M."/>
            <person name="Pfeifer M."/>
            <person name="Jakobsen K.S."/>
            <person name="Wulff B.B."/>
            <person name="Steuernagel B."/>
            <person name="Mayer K.F."/>
            <person name="Olsen O.A."/>
        </authorList>
    </citation>
    <scope>NUCLEOTIDE SEQUENCE [LARGE SCALE GENOMIC DNA]</scope>
    <source>
        <strain evidence="3">cv. AL8/78</strain>
    </source>
</reference>
<dbReference type="GO" id="GO:0006623">
    <property type="term" value="P:protein targeting to vacuole"/>
    <property type="evidence" value="ECO:0007669"/>
    <property type="project" value="TreeGrafter"/>
</dbReference>
<reference evidence="2" key="4">
    <citation type="submission" date="2019-03" db="UniProtKB">
        <authorList>
            <consortium name="EnsemblPlants"/>
        </authorList>
    </citation>
    <scope>IDENTIFICATION</scope>
</reference>
<feature type="region of interest" description="Disordered" evidence="1">
    <location>
        <begin position="840"/>
        <end position="863"/>
    </location>
</feature>
<dbReference type="Proteomes" id="UP000015105">
    <property type="component" value="Chromosome 5D"/>
</dbReference>
<dbReference type="GO" id="GO:0045053">
    <property type="term" value="P:protein retention in Golgi apparatus"/>
    <property type="evidence" value="ECO:0007669"/>
    <property type="project" value="TreeGrafter"/>
</dbReference>
<sequence>MEFQLGIHLGELSVILLPIADHSIAGELKVFLAGVPKLSRADNSNTLARNSSFKTAEFAEDTDSKMILWSDSASMHPFSEKQSDEFPHSDGSSTAVLWSGMEKLWREWMLISNLYNESGVIHHEKPSVIFEVKSYVVDPYQNISGFQQCRFTVGKLNLDLDYQCASSTYMLHRQFMHYKHLKELNRNIPDLHIPAASITPASGVLDKLRSFTQIMNIVMSDAIPENTLQIEALIAGPSIRLSFDKNNLLQNCKNKYVPLFSRMNSRTSCIVLSLAYVECAMWPASLSTPPRSNSHVKESHSTFCMKEVQEPAYPATESSARHVYPENVVLDAYFKLANLTLLIDNLETNHQCHVFGPMSANFQLSTGRKYVHSFFADRNVLSMNLGGGIVGCIALFYMDELFTVCQLIESMHLVALNSDLVNVKYSQDFIGRLASFCNKNVVGSTRDLGIDRIAQEESIDSHTELMVEVELELEPTYIIFSTSRGGLFPNPAVFVNNTINYISSSPIFEGITTQELHDMLALGVGFCIRSSSLKLLLGGQCTDILVSLSGIQSVVFENQVEYTTMLSSLPYNKNQFIITECTFHLRAGPTKGSLTIEKMEDESSSGRVSDSLGICYSTEIEFTEVYIGDYRVHNYLTEVNQPSRQKISLLIDDNLQIFKCKIQGGLIFLETIFLAKLVFCCKIYFWLLMDLPVWATPNLAKDSVTSVSAKSDPNVINSYTQGEVSPVSLGVRSQSEESHLNAIKCVDIDLSRISITLSVADESGTYQGLTLEVDASFQLLNFGMKILFEVKCLSVSTISSMPKSAHEQLRDVPAPRFRSRKSTVLTSQSEIQEYPPFIEADNGVTHDRDAPASSTSTLESSTGNTLEFSSHKSYILSHFSTSLKIEKKQLDKDSNLMCLSGDWCGNGFVSGLEVMISSLLAPFHGMLSSTATQKEIQIGDTTQQEQLDNIDCTIPDGAIVAIRDLDQQMYVSVKNIGMKYQVVGAYHYSLAGEHALFKVKHHKRWRSDTPYISLLSLCAKTDEGKELALSFSQGSDLVEISSFVDKPCSLWSMFPLGFDSFEDDEDDGNSCKVISSSSYHLVNKKNNYGIAFVDGLLEFVKKPGNPFKLKILDESLFSDVARLIVPNMNLDGNSYLDVEDELPSAAMDRLETVASSQHITISIDKIVFTITHEVFDTDQDSKFIQSFRAVLRCPQKYVVDIFINELSVDTLLYLVGKLGLMGPYAIENNSRLALVCHFQNNGDAIVPGQQSTSVFLRNFVFDDNRTHDQSLVSISLFKEGAFSTAPINIPLHESGIFAWRTVASSLKDSRRFSGPFVVVKVSQNSVEGLSLSVQPLLRIYNKSDFPLELRFQRPQNENEEAAVVTVRSGDMVDESTGVLDAMNLSGGSKKALMSLALGKPEMSEHSNLSHATLFQWSEDITGEKAVRISGVIEKLNYNIRKAFSIDSMKSSFSSLSCPVSVDGQHVTDLYFLIHTLGRDVPLQPTNGTRVSGRSASVALQLQREIFIYPTVQVYNFLQTDIHVLLTDSKPENTRDDNFGLIGKEATITSGSSAYFYVNPAMFNFSVTLISYGSKSKAANSGDWAKRMQKQTARAQFLDLELEFVPGKFHSSLRLLRQEKGLLEVALFTRYTLQNTSDYPLLCTASGQKPLPAMVVFCPQCQ</sequence>
<dbReference type="PANTHER" id="PTHR16166:SF130">
    <property type="entry name" value="PROTEIN SORTING-ASSOCIATED PROTEIN, PUTATIVE (DUF1162)-RELATED"/>
    <property type="match status" value="1"/>
</dbReference>
<name>A0A453JT32_AEGTS</name>
<proteinExistence type="predicted"/>
<dbReference type="InterPro" id="IPR026847">
    <property type="entry name" value="VPS13"/>
</dbReference>
<dbReference type="PANTHER" id="PTHR16166">
    <property type="entry name" value="VACUOLAR PROTEIN SORTING-ASSOCIATED PROTEIN VPS13"/>
    <property type="match status" value="1"/>
</dbReference>
<evidence type="ECO:0000313" key="2">
    <source>
        <dbReference type="EnsemblPlants" id="AET5Gv20181400.39"/>
    </source>
</evidence>
<dbReference type="Gramene" id="AET5Gv20181400.39">
    <property type="protein sequence ID" value="AET5Gv20181400.39"/>
    <property type="gene ID" value="AET5Gv20181400"/>
</dbReference>
<reference evidence="3" key="2">
    <citation type="journal article" date="2017" name="Nat. Plants">
        <title>The Aegilops tauschii genome reveals multiple impacts of transposons.</title>
        <authorList>
            <person name="Zhao G."/>
            <person name="Zou C."/>
            <person name="Li K."/>
            <person name="Wang K."/>
            <person name="Li T."/>
            <person name="Gao L."/>
            <person name="Zhang X."/>
            <person name="Wang H."/>
            <person name="Yang Z."/>
            <person name="Liu X."/>
            <person name="Jiang W."/>
            <person name="Mao L."/>
            <person name="Kong X."/>
            <person name="Jiao Y."/>
            <person name="Jia J."/>
        </authorList>
    </citation>
    <scope>NUCLEOTIDE SEQUENCE [LARGE SCALE GENOMIC DNA]</scope>
    <source>
        <strain evidence="3">cv. AL8/78</strain>
    </source>
</reference>
<accession>A0A453JT32</accession>
<dbReference type="EnsemblPlants" id="AET5Gv20181400.39">
    <property type="protein sequence ID" value="AET5Gv20181400.39"/>
    <property type="gene ID" value="AET5Gv20181400"/>
</dbReference>
<evidence type="ECO:0008006" key="4">
    <source>
        <dbReference type="Google" id="ProtNLM"/>
    </source>
</evidence>
<reference evidence="2" key="3">
    <citation type="journal article" date="2017" name="Nature">
        <title>Genome sequence of the progenitor of the wheat D genome Aegilops tauschii.</title>
        <authorList>
            <person name="Luo M.C."/>
            <person name="Gu Y.Q."/>
            <person name="Puiu D."/>
            <person name="Wang H."/>
            <person name="Twardziok S.O."/>
            <person name="Deal K.R."/>
            <person name="Huo N."/>
            <person name="Zhu T."/>
            <person name="Wang L."/>
            <person name="Wang Y."/>
            <person name="McGuire P.E."/>
            <person name="Liu S."/>
            <person name="Long H."/>
            <person name="Ramasamy R.K."/>
            <person name="Rodriguez J.C."/>
            <person name="Van S.L."/>
            <person name="Yuan L."/>
            <person name="Wang Z."/>
            <person name="Xia Z."/>
            <person name="Xiao L."/>
            <person name="Anderson O.D."/>
            <person name="Ouyang S."/>
            <person name="Liang Y."/>
            <person name="Zimin A.V."/>
            <person name="Pertea G."/>
            <person name="Qi P."/>
            <person name="Bennetzen J.L."/>
            <person name="Dai X."/>
            <person name="Dawson M.W."/>
            <person name="Muller H.G."/>
            <person name="Kugler K."/>
            <person name="Rivarola-Duarte L."/>
            <person name="Spannagl M."/>
            <person name="Mayer K.F.X."/>
            <person name="Lu F.H."/>
            <person name="Bevan M.W."/>
            <person name="Leroy P."/>
            <person name="Li P."/>
            <person name="You F.M."/>
            <person name="Sun Q."/>
            <person name="Liu Z."/>
            <person name="Lyons E."/>
            <person name="Wicker T."/>
            <person name="Salzberg S.L."/>
            <person name="Devos K.M."/>
            <person name="Dvorak J."/>
        </authorList>
    </citation>
    <scope>NUCLEOTIDE SEQUENCE [LARGE SCALE GENOMIC DNA]</scope>
    <source>
        <strain evidence="2">cv. AL8/78</strain>
    </source>
</reference>
<keyword evidence="3" id="KW-1185">Reference proteome</keyword>